<name>A0A6G9Z0K8_9NOCA</name>
<sequence length="563" mass="60638">MRYLLHQVLEEAADRHPDAPAVIDPLETWSYRQLDRRADRIANLLAELGIAKGDRVGIYADKSAWTVATLYAVLKVGGGYVPLDVLSPPDRLEHVLRDAGIALVVTSPTRARAVAELSERVPGLTAIAVGAADETSADPLPCFSADRIDARPPARPAADMIDRDLAYILYTSGSTGTPKGVMLSHRNALAFVEWAGATFDVTSDDRLSSHAPLHFDLSIFDLYVAAWAAATVVLLPASASIFPAALASLIEQHRITVWYSVPSVLVALATRGGLRSDRVANLRAVLFAGEVFPPGRLRELMELLPGRRFANLYGPTESNVCSWYDIPAPPDGTDPIPIGHAVTNTELWAVTDSGRRARPGEIGELHVRGATVMCGYWGDPDRTAQRLIPHESGVPGDLVLRTGDLVRVGPAGEFTFIGRRDHQVKRRGFRIELGDIEAAVTGHPEVAECAAVVVADATEDLRIIVFVAPAAAPEADILAHCRKKLPHYMIPDEVRIADSLPKTSTHKVDRQRLIAFSTSSREDSGGIRGTADTCDAIGNSAARRISIAGTIPARPAHDRSRGA</sequence>
<evidence type="ECO:0000259" key="1">
    <source>
        <dbReference type="Pfam" id="PF00501"/>
    </source>
</evidence>
<dbReference type="PANTHER" id="PTHR45527">
    <property type="entry name" value="NONRIBOSOMAL PEPTIDE SYNTHETASE"/>
    <property type="match status" value="1"/>
</dbReference>
<dbReference type="Pfam" id="PF00501">
    <property type="entry name" value="AMP-binding"/>
    <property type="match status" value="1"/>
</dbReference>
<feature type="domain" description="AMP-dependent synthetase/ligase" evidence="1">
    <location>
        <begin position="9"/>
        <end position="377"/>
    </location>
</feature>
<dbReference type="PROSITE" id="PS00455">
    <property type="entry name" value="AMP_BINDING"/>
    <property type="match status" value="1"/>
</dbReference>
<dbReference type="Gene3D" id="3.30.300.30">
    <property type="match status" value="1"/>
</dbReference>
<dbReference type="CDD" id="cd05930">
    <property type="entry name" value="A_NRPS"/>
    <property type="match status" value="1"/>
</dbReference>
<dbReference type="InterPro" id="IPR000873">
    <property type="entry name" value="AMP-dep_synth/lig_dom"/>
</dbReference>
<dbReference type="GO" id="GO:0031177">
    <property type="term" value="F:phosphopantetheine binding"/>
    <property type="evidence" value="ECO:0007669"/>
    <property type="project" value="TreeGrafter"/>
</dbReference>
<dbReference type="InterPro" id="IPR010071">
    <property type="entry name" value="AA_adenyl_dom"/>
</dbReference>
<dbReference type="PRINTS" id="PR00154">
    <property type="entry name" value="AMPBINDING"/>
</dbReference>
<dbReference type="GO" id="GO:0005737">
    <property type="term" value="C:cytoplasm"/>
    <property type="evidence" value="ECO:0007669"/>
    <property type="project" value="TreeGrafter"/>
</dbReference>
<dbReference type="Proteomes" id="UP000500953">
    <property type="component" value="Chromosome"/>
</dbReference>
<dbReference type="Pfam" id="PF13193">
    <property type="entry name" value="AMP-binding_C"/>
    <property type="match status" value="1"/>
</dbReference>
<dbReference type="InterPro" id="IPR045851">
    <property type="entry name" value="AMP-bd_C_sf"/>
</dbReference>
<dbReference type="InterPro" id="IPR020845">
    <property type="entry name" value="AMP-binding_CS"/>
</dbReference>
<evidence type="ECO:0000313" key="3">
    <source>
        <dbReference type="EMBL" id="QIS19125.1"/>
    </source>
</evidence>
<feature type="domain" description="AMP-binding enzyme C-terminal" evidence="2">
    <location>
        <begin position="436"/>
        <end position="507"/>
    </location>
</feature>
<dbReference type="InterPro" id="IPR042099">
    <property type="entry name" value="ANL_N_sf"/>
</dbReference>
<proteinExistence type="predicted"/>
<dbReference type="GO" id="GO:0044550">
    <property type="term" value="P:secondary metabolite biosynthetic process"/>
    <property type="evidence" value="ECO:0007669"/>
    <property type="project" value="TreeGrafter"/>
</dbReference>
<protein>
    <submittedName>
        <fullName evidence="3">Amino acid adenylation domain-containing protein</fullName>
    </submittedName>
</protein>
<reference evidence="3 4" key="1">
    <citation type="journal article" date="2019" name="ACS Chem. Biol.">
        <title>Identification and Mobilization of a Cryptic Antibiotic Biosynthesis Gene Locus from a Human-Pathogenic Nocardia Isolate.</title>
        <authorList>
            <person name="Herisse M."/>
            <person name="Ishida K."/>
            <person name="Porter J.L."/>
            <person name="Howden B."/>
            <person name="Hertweck C."/>
            <person name="Stinear T.P."/>
            <person name="Pidot S.J."/>
        </authorList>
    </citation>
    <scope>NUCLEOTIDE SEQUENCE [LARGE SCALE GENOMIC DNA]</scope>
    <source>
        <strain evidence="3 4">AUSMDU00012715</strain>
    </source>
</reference>
<gene>
    <name evidence="3" type="ORF">F6W96_13330</name>
</gene>
<evidence type="ECO:0000313" key="4">
    <source>
        <dbReference type="Proteomes" id="UP000500953"/>
    </source>
</evidence>
<dbReference type="PANTHER" id="PTHR45527:SF1">
    <property type="entry name" value="FATTY ACID SYNTHASE"/>
    <property type="match status" value="1"/>
</dbReference>
<accession>A0A6G9Z0K8</accession>
<dbReference type="RefSeq" id="WP_167486424.1">
    <property type="nucleotide sequence ID" value="NZ_CP046173.1"/>
</dbReference>
<dbReference type="InterPro" id="IPR020459">
    <property type="entry name" value="AMP-binding"/>
</dbReference>
<dbReference type="EMBL" id="CP046173">
    <property type="protein sequence ID" value="QIS19125.1"/>
    <property type="molecule type" value="Genomic_DNA"/>
</dbReference>
<dbReference type="InterPro" id="IPR025110">
    <property type="entry name" value="AMP-bd_C"/>
</dbReference>
<dbReference type="AlphaFoldDB" id="A0A6G9Z0K8"/>
<organism evidence="3 4">
    <name type="scientific">Nocardia terpenica</name>
    <dbReference type="NCBI Taxonomy" id="455432"/>
    <lineage>
        <taxon>Bacteria</taxon>
        <taxon>Bacillati</taxon>
        <taxon>Actinomycetota</taxon>
        <taxon>Actinomycetes</taxon>
        <taxon>Mycobacteriales</taxon>
        <taxon>Nocardiaceae</taxon>
        <taxon>Nocardia</taxon>
    </lineage>
</organism>
<evidence type="ECO:0000259" key="2">
    <source>
        <dbReference type="Pfam" id="PF13193"/>
    </source>
</evidence>
<dbReference type="Gene3D" id="3.40.50.12780">
    <property type="entry name" value="N-terminal domain of ligase-like"/>
    <property type="match status" value="1"/>
</dbReference>
<dbReference type="SUPFAM" id="SSF56801">
    <property type="entry name" value="Acetyl-CoA synthetase-like"/>
    <property type="match status" value="1"/>
</dbReference>
<dbReference type="NCBIfam" id="TIGR01733">
    <property type="entry name" value="AA-adenyl-dom"/>
    <property type="match status" value="1"/>
</dbReference>
<dbReference type="GO" id="GO:0043041">
    <property type="term" value="P:amino acid activation for nonribosomal peptide biosynthetic process"/>
    <property type="evidence" value="ECO:0007669"/>
    <property type="project" value="TreeGrafter"/>
</dbReference>